<comment type="caution">
    <text evidence="2">The sequence shown here is derived from an EMBL/GenBank/DDBJ whole genome shotgun (WGS) entry which is preliminary data.</text>
</comment>
<name>A0A5E4BN43_MARMO</name>
<feature type="region of interest" description="Disordered" evidence="1">
    <location>
        <begin position="121"/>
        <end position="157"/>
    </location>
</feature>
<evidence type="ECO:0008006" key="4">
    <source>
        <dbReference type="Google" id="ProtNLM"/>
    </source>
</evidence>
<dbReference type="AlphaFoldDB" id="A0A5E4BN43"/>
<dbReference type="InterPro" id="IPR032675">
    <property type="entry name" value="LRR_dom_sf"/>
</dbReference>
<dbReference type="Gene3D" id="3.80.10.10">
    <property type="entry name" value="Ribonuclease Inhibitor"/>
    <property type="match status" value="1"/>
</dbReference>
<keyword evidence="3" id="KW-1185">Reference proteome</keyword>
<dbReference type="Proteomes" id="UP000335636">
    <property type="component" value="Unassembled WGS sequence"/>
</dbReference>
<protein>
    <recommendedName>
        <fullName evidence="4">LRRCT domain-containing protein</fullName>
    </recommendedName>
</protein>
<evidence type="ECO:0000313" key="3">
    <source>
        <dbReference type="Proteomes" id="UP000335636"/>
    </source>
</evidence>
<accession>A0A5E4BN43</accession>
<dbReference type="EMBL" id="CABDUW010000538">
    <property type="protein sequence ID" value="VTJ71038.1"/>
    <property type="molecule type" value="Genomic_DNA"/>
</dbReference>
<sequence length="157" mass="17254">MLPTEALAPLHALQYLRLNDNPWVCDYLAHPFWAWLQQFRCSSSEMQQFRCSSSEMPCKLPMHLAGCDFQCLVANDLEGSAVEARPFHPIWTSVATDEELLGLPKCCQPFTADKASVLESGRPASAGNTLKRRVPPGDSPEATAQAHVTSMTLPLGP</sequence>
<proteinExistence type="predicted"/>
<reference evidence="2" key="1">
    <citation type="submission" date="2019-04" db="EMBL/GenBank/DDBJ databases">
        <authorList>
            <person name="Alioto T."/>
            <person name="Alioto T."/>
        </authorList>
    </citation>
    <scope>NUCLEOTIDE SEQUENCE [LARGE SCALE GENOMIC DNA]</scope>
</reference>
<organism evidence="2 3">
    <name type="scientific">Marmota monax</name>
    <name type="common">Woodchuck</name>
    <dbReference type="NCBI Taxonomy" id="9995"/>
    <lineage>
        <taxon>Eukaryota</taxon>
        <taxon>Metazoa</taxon>
        <taxon>Chordata</taxon>
        <taxon>Craniata</taxon>
        <taxon>Vertebrata</taxon>
        <taxon>Euteleostomi</taxon>
        <taxon>Mammalia</taxon>
        <taxon>Eutheria</taxon>
        <taxon>Euarchontoglires</taxon>
        <taxon>Glires</taxon>
        <taxon>Rodentia</taxon>
        <taxon>Sciuromorpha</taxon>
        <taxon>Sciuridae</taxon>
        <taxon>Xerinae</taxon>
        <taxon>Marmotini</taxon>
        <taxon>Marmota</taxon>
    </lineage>
</organism>
<evidence type="ECO:0000256" key="1">
    <source>
        <dbReference type="SAM" id="MobiDB-lite"/>
    </source>
</evidence>
<evidence type="ECO:0000313" key="2">
    <source>
        <dbReference type="EMBL" id="VTJ71038.1"/>
    </source>
</evidence>
<feature type="compositionally biased region" description="Polar residues" evidence="1">
    <location>
        <begin position="146"/>
        <end position="157"/>
    </location>
</feature>
<dbReference type="SUPFAM" id="SSF52058">
    <property type="entry name" value="L domain-like"/>
    <property type="match status" value="1"/>
</dbReference>
<gene>
    <name evidence="2" type="ORF">MONAX_5E006780</name>
</gene>